<proteinExistence type="predicted"/>
<dbReference type="AlphaFoldDB" id="A0ABD2YPT4"/>
<reference evidence="2 3" key="1">
    <citation type="submission" date="2024-11" db="EMBL/GenBank/DDBJ databases">
        <title>A near-complete genome assembly of Cinchona calisaya.</title>
        <authorList>
            <person name="Lian D.C."/>
            <person name="Zhao X.W."/>
            <person name="Wei L."/>
        </authorList>
    </citation>
    <scope>NUCLEOTIDE SEQUENCE [LARGE SCALE GENOMIC DNA]</scope>
    <source>
        <tissue evidence="2">Nenye</tissue>
    </source>
</reference>
<dbReference type="SMART" id="SM01172">
    <property type="entry name" value="DUF3700"/>
    <property type="match status" value="1"/>
</dbReference>
<protein>
    <recommendedName>
        <fullName evidence="1">DUF3700 domain-containing protein</fullName>
    </recommendedName>
</protein>
<keyword evidence="3" id="KW-1185">Reference proteome</keyword>
<comment type="caution">
    <text evidence="2">The sequence shown here is derived from an EMBL/GenBank/DDBJ whole genome shotgun (WGS) entry which is preliminary data.</text>
</comment>
<sequence>MVGPSCPKFAVIQYTNNFGIGAEDVKKDKLVAEGIVGIPPRNYCKGSDGGVKLCIGALLQMGCVVISDDLAIIKAGCAKSFAPFPKGCIFHSEGGLMSFEHPMNKIRAMPRVNSIPRVGSEINWV</sequence>
<evidence type="ECO:0000313" key="2">
    <source>
        <dbReference type="EMBL" id="KAL3508646.1"/>
    </source>
</evidence>
<dbReference type="PANTHER" id="PTHR45952">
    <property type="entry name" value="ALUMINUM INDUCED PROTEIN WITH YGL AND LRDR MOTIFS"/>
    <property type="match status" value="1"/>
</dbReference>
<feature type="domain" description="DUF3700" evidence="1">
    <location>
        <begin position="5"/>
        <end position="124"/>
    </location>
</feature>
<evidence type="ECO:0000313" key="3">
    <source>
        <dbReference type="Proteomes" id="UP001630127"/>
    </source>
</evidence>
<organism evidence="2 3">
    <name type="scientific">Cinchona calisaya</name>
    <dbReference type="NCBI Taxonomy" id="153742"/>
    <lineage>
        <taxon>Eukaryota</taxon>
        <taxon>Viridiplantae</taxon>
        <taxon>Streptophyta</taxon>
        <taxon>Embryophyta</taxon>
        <taxon>Tracheophyta</taxon>
        <taxon>Spermatophyta</taxon>
        <taxon>Magnoliopsida</taxon>
        <taxon>eudicotyledons</taxon>
        <taxon>Gunneridae</taxon>
        <taxon>Pentapetalae</taxon>
        <taxon>asterids</taxon>
        <taxon>lamiids</taxon>
        <taxon>Gentianales</taxon>
        <taxon>Rubiaceae</taxon>
        <taxon>Cinchonoideae</taxon>
        <taxon>Cinchoneae</taxon>
        <taxon>Cinchona</taxon>
    </lineage>
</organism>
<evidence type="ECO:0000259" key="1">
    <source>
        <dbReference type="SMART" id="SM01172"/>
    </source>
</evidence>
<dbReference type="EMBL" id="JBJUIK010000012">
    <property type="protein sequence ID" value="KAL3508646.1"/>
    <property type="molecule type" value="Genomic_DNA"/>
</dbReference>
<dbReference type="InterPro" id="IPR044828">
    <property type="entry name" value="TSJT1-like"/>
</dbReference>
<dbReference type="Proteomes" id="UP001630127">
    <property type="component" value="Unassembled WGS sequence"/>
</dbReference>
<name>A0ABD2YPT4_9GENT</name>
<dbReference type="Pfam" id="PF12481">
    <property type="entry name" value="DUF3700"/>
    <property type="match status" value="1"/>
</dbReference>
<accession>A0ABD2YPT4</accession>
<dbReference type="PANTHER" id="PTHR45952:SF2">
    <property type="entry name" value="OS04G0679400 PROTEIN"/>
    <property type="match status" value="1"/>
</dbReference>
<dbReference type="InterPro" id="IPR024286">
    <property type="entry name" value="DUF3700"/>
</dbReference>
<gene>
    <name evidence="2" type="ORF">ACH5RR_028047</name>
</gene>